<reference evidence="5 6" key="1">
    <citation type="journal article" date="2014" name="Nat. Commun.">
        <title>Klebsormidium flaccidum genome reveals primary factors for plant terrestrial adaptation.</title>
        <authorList>
            <person name="Hori K."/>
            <person name="Maruyama F."/>
            <person name="Fujisawa T."/>
            <person name="Togashi T."/>
            <person name="Yamamoto N."/>
            <person name="Seo M."/>
            <person name="Sato S."/>
            <person name="Yamada T."/>
            <person name="Mori H."/>
            <person name="Tajima N."/>
            <person name="Moriyama T."/>
            <person name="Ikeuchi M."/>
            <person name="Watanabe M."/>
            <person name="Wada H."/>
            <person name="Kobayashi K."/>
            <person name="Saito M."/>
            <person name="Masuda T."/>
            <person name="Sasaki-Sekimoto Y."/>
            <person name="Mashiguchi K."/>
            <person name="Awai K."/>
            <person name="Shimojima M."/>
            <person name="Masuda S."/>
            <person name="Iwai M."/>
            <person name="Nobusawa T."/>
            <person name="Narise T."/>
            <person name="Kondo S."/>
            <person name="Saito H."/>
            <person name="Sato R."/>
            <person name="Murakawa M."/>
            <person name="Ihara Y."/>
            <person name="Oshima-Yamada Y."/>
            <person name="Ohtaka K."/>
            <person name="Satoh M."/>
            <person name="Sonobe K."/>
            <person name="Ishii M."/>
            <person name="Ohtani R."/>
            <person name="Kanamori-Sato M."/>
            <person name="Honoki R."/>
            <person name="Miyazaki D."/>
            <person name="Mochizuki H."/>
            <person name="Umetsu J."/>
            <person name="Higashi K."/>
            <person name="Shibata D."/>
            <person name="Kamiya Y."/>
            <person name="Sato N."/>
            <person name="Nakamura Y."/>
            <person name="Tabata S."/>
            <person name="Ida S."/>
            <person name="Kurokawa K."/>
            <person name="Ohta H."/>
        </authorList>
    </citation>
    <scope>NUCLEOTIDE SEQUENCE [LARGE SCALE GENOMIC DNA]</scope>
    <source>
        <strain evidence="5 6">NIES-2285</strain>
    </source>
</reference>
<dbReference type="EMBL" id="DF236983">
    <property type="protein sequence ID" value="GAQ79619.1"/>
    <property type="molecule type" value="Genomic_DNA"/>
</dbReference>
<dbReference type="Pfam" id="PF23099">
    <property type="entry name" value="UTP20_C"/>
    <property type="match status" value="1"/>
</dbReference>
<dbReference type="STRING" id="105231.A0A1Y1HR11"/>
<feature type="compositionally biased region" description="Basic and acidic residues" evidence="1">
    <location>
        <begin position="3125"/>
        <end position="3138"/>
    </location>
</feature>
<feature type="compositionally biased region" description="Low complexity" evidence="1">
    <location>
        <begin position="2104"/>
        <end position="2129"/>
    </location>
</feature>
<evidence type="ECO:0000313" key="6">
    <source>
        <dbReference type="Proteomes" id="UP000054558"/>
    </source>
</evidence>
<feature type="compositionally biased region" description="Basic and acidic residues" evidence="1">
    <location>
        <begin position="1291"/>
        <end position="1300"/>
    </location>
</feature>
<feature type="region of interest" description="Disordered" evidence="1">
    <location>
        <begin position="898"/>
        <end position="919"/>
    </location>
</feature>
<dbReference type="InterPro" id="IPR011989">
    <property type="entry name" value="ARM-like"/>
</dbReference>
<feature type="compositionally biased region" description="Low complexity" evidence="1">
    <location>
        <begin position="627"/>
        <end position="638"/>
    </location>
</feature>
<feature type="domain" description="U3 small nucleolar RNA-associated protein 20 N-terminal" evidence="2">
    <location>
        <begin position="1432"/>
        <end position="1762"/>
    </location>
</feature>
<feature type="region of interest" description="Disordered" evidence="1">
    <location>
        <begin position="1320"/>
        <end position="1364"/>
    </location>
</feature>
<keyword evidence="6" id="KW-1185">Reference proteome</keyword>
<sequence length="3138" mass="337337">MASGRQIKSLNKSYSGPGTKRFVFKSFAQRVASVDVDVFRSLAPVKFEPTAGTSFFQENLLQWRELNTAADFNLLYGEVYPLVQSLPQLLLHKKTVVRALLARMHIGALLSLEPVLSLIAVLSRDLREDFLPFVAPFLGACLRLLEGGADREPDVLEQIFTSVSYVFKHLVKYLAKDLTQALKYTRLIRYHRRDYVRDFAAEAVSFLFRNAPLKQLIKGVRHLMKEAQKNPTEEKITGMGALLAYTVRGAKGGLHSKAPELLQLMLDRTTLNGGVTMAAEGNPQKDAAANAAVSVAVVAEAVERVCQNTTREKSGVMWECLLGEVNGLLEMVSEKGLDEPDRVKDASDKVSDKPDGVMGGSDAAEGADRGSAREDLARALHLLNNAVEHHRGSRVLDYRPLFALAQSLLQPQIFINTKDGSGTGLAPGLGTELEETPTLQKETLRLLLALIASHERIAGASQGPSSVARAATMWQPAFDFSNPRNLIPFLQALLSPARAYSLPFFAHSMLTSLDRLIGGHPTPVLPLLLATCRRIEPTPLATPLLLAQSGGGGDGKHQNLVRYLTNAVAGYTAAEGQGLAEVWAAVRLLPYAEGDADAGAQRVWGLVQSVRAQLGDGDKPDAERQQSHAQASTSSSQPDAPPSKPSKPSGKATARLEALLGAALEVHTAFLQRSKQGSLVKHTEAYLELAKSAYSSPQVMAAVADFLGIIRGSPKHLSKARPLLSQNDGLAFIELLHPNLRSPVKQLRIATLRVLGAFDPLTSPVAEKEETQSGKVGKKRKKEEQSTGEPYLLFQQVLEIETAPLNLEDCRHSSSVITRLRVHAVADRLPAAYHKPLAQAMLGVLRIRFSLLWDAARETLAALLQKEEEARGRQGVKEPLVVWPAVLADLEETQAAWLRGESGGRGAPTEGDEENGGEAVQDLETSFEAAASPVLDGTDLPTVTGLLLRTLQQSAHVAEAHSRHVVPLLLDFAHIPKSKTFGLGGPSKAVGTVGEDMDELEGGESVSGIVWGSKAWREGLKHWLALLEELRNARSLFRQAEVKDLLTSRLLLDSDPAVQQAALACLLNWKDPDLVPYAENLQRLVAPKTARDEITHWDIGPDGGAVLAEHRGGLMRVVIHIMYPKLKKKATKQTNKATAGVPRAAVLGFLARMNPRELAPFFKLLLQPLSPAFRTGAPVTGFGALQTEPGSKTWEGELESGVGASFLERVDPDKLAAVPYKRRVGFLHMARELIDSWGEALLGPYLHGLLGVTVRILESAGRSGGWEDGATPGGVETGEENGGENGGVEDGADKGGHTDESGEVPAAAVVGIETTEALEAGLNETDGREEDGGQNGSQERKEDSEKPGKQGAGSSHPAGGNDKDLRSLSLRVLSSVLSRFPTLVAPEVETLKSKTLEPEARNTLRAAPPSYWALFFAAMAGPIARIRNDSASSDKPSALLTCFLAMSRHPALAPLLAFDPNLVPGLLSVLSIPGASQGVIGTVLTIVENLLEMDSEGGVTSEDQLLLPHLPLLLTNLQQLLTLQRDHPGAGKTRKPSFRRELAILVTVSRHVTGGDAAAQLTSALMPLLRSPGGKRKIDEEACAAALRVLEGLGRVLEPESVAQCVPILAPLFISLQTREARKALSGALEGLAGRGSPEVSAISRAAPMQLTEGSAVQPVEVRVTHGYAAGSSGVKLGLARVAGLLSDLNAMDPSGIDECDYGRRLDAYGKLESGELEKMTRLEAQLVLGQCLHDMQEDDLSLRSSAAHAIEVFIRYMATIAESGTPGADVDADEGLVAADADVGGAEADVMEEDDVEGAAFSKEDADVSGVSAPAAKAEATGVNAVVGKPGAAEGLEENGPLDGPRAVALVTRLLLPHVRRGLASESLVVRREYVLLFREMIARLPGVPSLAGLRSLLSDDLEADVFHNIVHLQVHRRIRAIGRFRALCDQGHFHQGSLMTIFVPLFSQSLFEAKGDKEGNLVEAAVAAIATMAGQLEWGTYYGLLMRLFKLTSGKGVPHQRAIVRAVCGVLERFHFFVGEEEGPNEERFVGTVLGVGEGGGTGGGGVGGSVAPPGVTLGLDAQTGGQIAKSNGTENGDQKRNEGEKDAGEKGSGAHGGEANGTPESTGTEPGSTGTEPETPGTATPANAGVKSAGGRLVPGPIQALLLKRVFPELRKSMIEEPDKKGDDGLVSTPVTLALVQVLALLPPRAMEVELPRLLHEVANLLKSRAQWVRDAARGAIVAAAQALGARYLHFIVETLSSSLTRGYQVHVLGYTLHAVLVKTLPSVKSGEIDYCLGGMTPIIEEDILGETGEEKDVEGLAKKMKETRHTMSYESLRLLAQAGGFAAVCRELVGVVRANLPRSLNPKIKGKLDEMLRNIASGLIQNPATGGLEVLVLTHGLVEDGLTWEADQAASKRKKKDDKQARSTGGNLKTVLDKVGISLGKREALEGPAEEPTVPNQQMLMEFGLQLMHSCFKRNKINGSDPKLAPLLNPMVELLNRCLDSRHDSVLALAMKNLGYLVRTPLTAIRTSEPEIADRLFVIVRRSGRAASPLLQESLKLLTTLLRYGKEAKFSEAQLRVILIAPVFIDLEEGTTRATAFGLLKAIVGRKLVVPEMYDLMIRVGQLMVRSQDTTVRTLCSQTLLQFLLDFPLGQRRLQQHLEFLAANLAYEHPSGREAALEMIHAVLVKFPPEIVDENGDFFFLPLVTRLVNDDKQQCRAMVGAVLKVLMGRVGSAARQRMIDFAMAWYGGERRELWRPAAQVLGFGVEVLGPAFKRHVAAWRAAALAMLDRCQNALEGSPEAAAEEGSPSDDGQPAAPMWQEAYFTLTSAEKLFQKLPELVLSAQFQAFWEHVSAHLLHRHLWVRKAAGRLVGGLFAALPQPTREPPGWAGETILSPPEGLQRVAASLCQQLEAEVVDEKLAEQGVKNLVYVATAMHAVLEAGVKPGVNGANGRLESEGKHAGNGLGDGLANGGEEGLETGEEDELEAGSEEGRWQRDRCPTLKSLFRRIARIALRVEPIQSAAALRWFAAVATALGGAAVRPHLPELVVPLYRLAEGNAAKTVPDDLKALAEEVMGLVRDSVGVSDFVSAYNAVRQDVKVSREDRKRKAAIAALVDPERVAKRKIASGQKRQAQKKRKIEEHRRSDGRARR</sequence>
<feature type="domain" description="U3 small nucleolar RNA-associated protein 20" evidence="3">
    <location>
        <begin position="2170"/>
        <end position="2386"/>
    </location>
</feature>
<feature type="compositionally biased region" description="Basic and acidic residues" evidence="1">
    <location>
        <begin position="2079"/>
        <end position="2092"/>
    </location>
</feature>
<feature type="region of interest" description="Disordered" evidence="1">
    <location>
        <begin position="1261"/>
        <end position="1302"/>
    </location>
</feature>
<feature type="compositionally biased region" description="Gly residues" evidence="1">
    <location>
        <begin position="2948"/>
        <end position="2961"/>
    </location>
</feature>
<feature type="region of interest" description="Disordered" evidence="1">
    <location>
        <begin position="614"/>
        <end position="652"/>
    </location>
</feature>
<feature type="region of interest" description="Disordered" evidence="1">
    <location>
        <begin position="2046"/>
        <end position="2138"/>
    </location>
</feature>
<dbReference type="InterPro" id="IPR057525">
    <property type="entry name" value="UTP20_C"/>
</dbReference>
<evidence type="ECO:0000259" key="3">
    <source>
        <dbReference type="Pfam" id="PF20416"/>
    </source>
</evidence>
<feature type="compositionally biased region" description="Polar residues" evidence="1">
    <location>
        <begin position="2066"/>
        <end position="2078"/>
    </location>
</feature>
<dbReference type="OrthoDB" id="360653at2759"/>
<accession>A0A1Y1HR11</accession>
<organism evidence="5 6">
    <name type="scientific">Klebsormidium nitens</name>
    <name type="common">Green alga</name>
    <name type="synonym">Ulothrix nitens</name>
    <dbReference type="NCBI Taxonomy" id="105231"/>
    <lineage>
        <taxon>Eukaryota</taxon>
        <taxon>Viridiplantae</taxon>
        <taxon>Streptophyta</taxon>
        <taxon>Klebsormidiophyceae</taxon>
        <taxon>Klebsormidiales</taxon>
        <taxon>Klebsormidiaceae</taxon>
        <taxon>Klebsormidium</taxon>
    </lineage>
</organism>
<dbReference type="InterPro" id="IPR011430">
    <property type="entry name" value="UTP20_N"/>
</dbReference>
<dbReference type="InterPro" id="IPR052575">
    <property type="entry name" value="SSU_processome_comp_20"/>
</dbReference>
<feature type="compositionally biased region" description="Basic and acidic residues" evidence="1">
    <location>
        <begin position="336"/>
        <end position="355"/>
    </location>
</feature>
<dbReference type="Pfam" id="PF20416">
    <property type="entry name" value="UTP20"/>
    <property type="match status" value="1"/>
</dbReference>
<evidence type="ECO:0000256" key="1">
    <source>
        <dbReference type="SAM" id="MobiDB-lite"/>
    </source>
</evidence>
<feature type="region of interest" description="Disordered" evidence="1">
    <location>
        <begin position="336"/>
        <end position="370"/>
    </location>
</feature>
<dbReference type="PANTHER" id="PTHR17695:SF11">
    <property type="entry name" value="SMALL SUBUNIT PROCESSOME COMPONENT 20 HOMOLOG"/>
    <property type="match status" value="1"/>
</dbReference>
<feature type="compositionally biased region" description="Acidic residues" evidence="1">
    <location>
        <begin position="2962"/>
        <end position="2976"/>
    </location>
</feature>
<evidence type="ECO:0000313" key="5">
    <source>
        <dbReference type="EMBL" id="GAQ79619.1"/>
    </source>
</evidence>
<dbReference type="SUPFAM" id="SSF48371">
    <property type="entry name" value="ARM repeat"/>
    <property type="match status" value="2"/>
</dbReference>
<feature type="region of interest" description="Disordered" evidence="1">
    <location>
        <begin position="3109"/>
        <end position="3138"/>
    </location>
</feature>
<protein>
    <submittedName>
        <fullName evidence="5">Down-regulated in metastasis family protein</fullName>
    </submittedName>
</protein>
<feature type="compositionally biased region" description="Gly residues" evidence="1">
    <location>
        <begin position="1262"/>
        <end position="1276"/>
    </location>
</feature>
<dbReference type="GO" id="GO:0032040">
    <property type="term" value="C:small-subunit processome"/>
    <property type="evidence" value="ECO:0000318"/>
    <property type="project" value="GO_Central"/>
</dbReference>
<evidence type="ECO:0000259" key="4">
    <source>
        <dbReference type="Pfam" id="PF23099"/>
    </source>
</evidence>
<dbReference type="PANTHER" id="PTHR17695">
    <property type="entry name" value="SMALL SUBUNIT PROCESSOME COMPONENT 20 HOMOLOG"/>
    <property type="match status" value="1"/>
</dbReference>
<dbReference type="GO" id="GO:0030686">
    <property type="term" value="C:90S preribosome"/>
    <property type="evidence" value="ECO:0000318"/>
    <property type="project" value="GO_Central"/>
</dbReference>
<dbReference type="GO" id="GO:0005730">
    <property type="term" value="C:nucleolus"/>
    <property type="evidence" value="ECO:0000318"/>
    <property type="project" value="GO_Central"/>
</dbReference>
<dbReference type="Proteomes" id="UP000054558">
    <property type="component" value="Unassembled WGS sequence"/>
</dbReference>
<dbReference type="Gene3D" id="1.25.10.10">
    <property type="entry name" value="Leucine-rich Repeat Variant"/>
    <property type="match status" value="1"/>
</dbReference>
<dbReference type="InterPro" id="IPR046523">
    <property type="entry name" value="UTP20_dom"/>
</dbReference>
<dbReference type="Pfam" id="PF07539">
    <property type="entry name" value="UTP20_N"/>
    <property type="match status" value="2"/>
</dbReference>
<name>A0A1Y1HR11_KLENI</name>
<feature type="domain" description="U3 small nucleolar RNA-associated protein 20 C-terminal" evidence="4">
    <location>
        <begin position="3012"/>
        <end position="3127"/>
    </location>
</feature>
<feature type="compositionally biased region" description="Basic and acidic residues" evidence="1">
    <location>
        <begin position="616"/>
        <end position="626"/>
    </location>
</feature>
<dbReference type="OMA" id="EGLMAMF"/>
<proteinExistence type="predicted"/>
<dbReference type="InterPro" id="IPR016024">
    <property type="entry name" value="ARM-type_fold"/>
</dbReference>
<feature type="compositionally biased region" description="Gly residues" evidence="1">
    <location>
        <begin position="2093"/>
        <end position="2102"/>
    </location>
</feature>
<gene>
    <name evidence="5" type="ORF">KFL_000340220</name>
</gene>
<evidence type="ECO:0000259" key="2">
    <source>
        <dbReference type="Pfam" id="PF07539"/>
    </source>
</evidence>
<feature type="region of interest" description="Disordered" evidence="1">
    <location>
        <begin position="2937"/>
        <end position="2980"/>
    </location>
</feature>
<feature type="compositionally biased region" description="Basic and acidic residues" evidence="1">
    <location>
        <begin position="1338"/>
        <end position="1348"/>
    </location>
</feature>
<feature type="domain" description="U3 small nucleolar RNA-associated protein 20 N-terminal" evidence="2">
    <location>
        <begin position="1015"/>
        <end position="1264"/>
    </location>
</feature>